<sequence length="250" mass="27134">MARNLVRAHPCDGPTLRGGRCLRPRLSPPCADHTPHALARRVEPDPWTRRPEPLRTPRRRGLSLRALLPTPWPVPVDAPGNAEHVRHWLTPRTRAAVDCFASLLPAERWRRVCSPAHRADCPTLEALARVCESPTAVTVGALRRIADDGLVDLAPTPEHRIARDLARAKEEQLGLRAFVPGAAVERPGPHLADLALSLRLLGVLACAVQGRAPWCPCLATLLARGPLPEPTAVFDLATRFATPYGPGSGV</sequence>
<proteinExistence type="predicted"/>
<accession>A0ABU2MB58</accession>
<reference evidence="2" key="1">
    <citation type="submission" date="2023-07" db="EMBL/GenBank/DDBJ databases">
        <title>30 novel species of actinomycetes from the DSMZ collection.</title>
        <authorList>
            <person name="Nouioui I."/>
        </authorList>
    </citation>
    <scope>NUCLEOTIDE SEQUENCE [LARGE SCALE GENOMIC DNA]</scope>
    <source>
        <strain evidence="2">DSM 44743</strain>
    </source>
</reference>
<protein>
    <recommendedName>
        <fullName evidence="3">MarR family transcriptional regulator</fullName>
    </recommendedName>
</protein>
<keyword evidence="2" id="KW-1185">Reference proteome</keyword>
<evidence type="ECO:0000313" key="2">
    <source>
        <dbReference type="Proteomes" id="UP001183390"/>
    </source>
</evidence>
<gene>
    <name evidence="1" type="ORF">RM479_13145</name>
</gene>
<organism evidence="1 2">
    <name type="scientific">Nocardiopsis lambiniae</name>
    <dbReference type="NCBI Taxonomy" id="3075539"/>
    <lineage>
        <taxon>Bacteria</taxon>
        <taxon>Bacillati</taxon>
        <taxon>Actinomycetota</taxon>
        <taxon>Actinomycetes</taxon>
        <taxon>Streptosporangiales</taxon>
        <taxon>Nocardiopsidaceae</taxon>
        <taxon>Nocardiopsis</taxon>
    </lineage>
</organism>
<dbReference type="Proteomes" id="UP001183390">
    <property type="component" value="Unassembled WGS sequence"/>
</dbReference>
<comment type="caution">
    <text evidence="1">The sequence shown here is derived from an EMBL/GenBank/DDBJ whole genome shotgun (WGS) entry which is preliminary data.</text>
</comment>
<evidence type="ECO:0008006" key="3">
    <source>
        <dbReference type="Google" id="ProtNLM"/>
    </source>
</evidence>
<evidence type="ECO:0000313" key="1">
    <source>
        <dbReference type="EMBL" id="MDT0329360.1"/>
    </source>
</evidence>
<name>A0ABU2MB58_9ACTN</name>
<dbReference type="RefSeq" id="WP_311512007.1">
    <property type="nucleotide sequence ID" value="NZ_JAVREP010000007.1"/>
</dbReference>
<dbReference type="EMBL" id="JAVREP010000007">
    <property type="protein sequence ID" value="MDT0329360.1"/>
    <property type="molecule type" value="Genomic_DNA"/>
</dbReference>